<dbReference type="Pfam" id="PF11863">
    <property type="entry name" value="DUF3383"/>
    <property type="match status" value="1"/>
</dbReference>
<reference evidence="1 2" key="1">
    <citation type="submission" date="2014-11" db="EMBL/GenBank/DDBJ databases">
        <title>Pan-genome of Gallibacterium spp.</title>
        <authorList>
            <person name="Kudirkiene E."/>
            <person name="Bojesen A.M."/>
        </authorList>
    </citation>
    <scope>NUCLEOTIDE SEQUENCE [LARGE SCALE GENOMIC DNA]</scope>
    <source>
        <strain evidence="1 2">18469/18</strain>
    </source>
</reference>
<gene>
    <name evidence="1" type="ORF">QV09_05530</name>
</gene>
<evidence type="ECO:0000313" key="2">
    <source>
        <dbReference type="Proteomes" id="UP000092527"/>
    </source>
</evidence>
<dbReference type="AlphaFoldDB" id="A0AB36E2J9"/>
<name>A0AB36E2J9_9PAST</name>
<comment type="caution">
    <text evidence="1">The sequence shown here is derived from an EMBL/GenBank/DDBJ whole genome shotgun (WGS) entry which is preliminary data.</text>
</comment>
<sequence length="495" mass="52260">MFKSIPASHIVSVNPAILSAGGSALSLNAVFISKNTNLPTNKAVEFATADAVGEYFGLSSDEYKAAVIYFSGYDNSTVKPSNLIFMAYNESAEGAFLLGASLGSMKLSALKKINGTLSISINGKTADSVSVNLSEVTSFSDAATVIATAISVTGASVIFEPQLQAFKITSKTTGALSEMNFATGDIADALGLSEVAGATISEGSDASTPVSVMQAVVQSTLNWGTFTTIFEPSVEDKLAFAEWSNGQNNRFMYVPWGIEAAATQSGNTTCFGALLKAAKYSGVCCPIYGGLDKAAFICGTTASIDFTERRGRITFAFKSQSGLQADVTDATIANNLKNNGYNYYGAWATANDRFLFLYPGAMSGDWDWMDTFINQIYLNSQLQLSLITMLVTNKSVPYNATGKALQRAACTDPINEALNFGSIEIGIQLSELQKATINNQVGYDAAALINAQGYALHIGDATAQVRANRGSFPSKLWYADGGSVHAINLASIAVQ</sequence>
<organism evidence="1 2">
    <name type="scientific">Gallibacterium salpingitidis</name>
    <dbReference type="NCBI Taxonomy" id="505341"/>
    <lineage>
        <taxon>Bacteria</taxon>
        <taxon>Pseudomonadati</taxon>
        <taxon>Pseudomonadota</taxon>
        <taxon>Gammaproteobacteria</taxon>
        <taxon>Pasteurellales</taxon>
        <taxon>Pasteurellaceae</taxon>
        <taxon>Gallibacterium</taxon>
    </lineage>
</organism>
<dbReference type="EMBL" id="JTJU01000028">
    <property type="protein sequence ID" value="OBX10412.1"/>
    <property type="molecule type" value="Genomic_DNA"/>
</dbReference>
<dbReference type="InterPro" id="IPR021808">
    <property type="entry name" value="DUF3383"/>
</dbReference>
<dbReference type="Proteomes" id="UP000092527">
    <property type="component" value="Unassembled WGS sequence"/>
</dbReference>
<proteinExistence type="predicted"/>
<accession>A0AB36E2J9</accession>
<evidence type="ECO:0000313" key="1">
    <source>
        <dbReference type="EMBL" id="OBX10412.1"/>
    </source>
</evidence>
<dbReference type="RefSeq" id="WP_066421735.1">
    <property type="nucleotide sequence ID" value="NZ_JTJU01000028.1"/>
</dbReference>
<protein>
    <submittedName>
        <fullName evidence="1">Side tail fiber protein</fullName>
    </submittedName>
</protein>